<protein>
    <submittedName>
        <fullName evidence="1">Uncharacterized protein</fullName>
    </submittedName>
</protein>
<evidence type="ECO:0000313" key="1">
    <source>
        <dbReference type="EMBL" id="SMP17048.1"/>
    </source>
</evidence>
<dbReference type="EMBL" id="FXUA01000002">
    <property type="protein sequence ID" value="SMP17048.1"/>
    <property type="molecule type" value="Genomic_DNA"/>
</dbReference>
<keyword evidence="2" id="KW-1185">Reference proteome</keyword>
<reference evidence="1 2" key="1">
    <citation type="submission" date="2017-05" db="EMBL/GenBank/DDBJ databases">
        <authorList>
            <person name="Varghese N."/>
            <person name="Submissions S."/>
        </authorList>
    </citation>
    <scope>NUCLEOTIDE SEQUENCE [LARGE SCALE GENOMIC DNA]</scope>
    <source>
        <strain evidence="1 2">DSM 15360</strain>
    </source>
</reference>
<gene>
    <name evidence="1" type="ORF">SAMN06265367_102733</name>
</gene>
<name>A0ABY1NSH1_9BACT</name>
<dbReference type="RefSeq" id="WP_283412431.1">
    <property type="nucleotide sequence ID" value="NZ_FXUA01000002.1"/>
</dbReference>
<dbReference type="Proteomes" id="UP001157915">
    <property type="component" value="Unassembled WGS sequence"/>
</dbReference>
<comment type="caution">
    <text evidence="1">The sequence shown here is derived from an EMBL/GenBank/DDBJ whole genome shotgun (WGS) entry which is preliminary data.</text>
</comment>
<organism evidence="1 2">
    <name type="scientific">Algoriphagus winogradskyi</name>
    <dbReference type="NCBI Taxonomy" id="237017"/>
    <lineage>
        <taxon>Bacteria</taxon>
        <taxon>Pseudomonadati</taxon>
        <taxon>Bacteroidota</taxon>
        <taxon>Cytophagia</taxon>
        <taxon>Cytophagales</taxon>
        <taxon>Cyclobacteriaceae</taxon>
        <taxon>Algoriphagus</taxon>
    </lineage>
</organism>
<accession>A0ABY1NSH1</accession>
<evidence type="ECO:0000313" key="2">
    <source>
        <dbReference type="Proteomes" id="UP001157915"/>
    </source>
</evidence>
<proteinExistence type="predicted"/>
<sequence length="223" mass="25788">MNRTMTLREKFDILTYKGVDKDIQRLFSKYASQDNKGQIVFDFFDHQGHRCDTEILSLHRNKQASFGISALNLSDNIRSVFASDSYASLIYFANQFKGRISFEKAGFLVIGAEFDSNLLKKSIEKLPRKAKINTMFSSSVLGRVMDCKVQDLIHDRYCSYRLGNDLVQFENAKKVSSEPIQSFSLRTYCITQGVLQTVRTFKPKKKAFESFYELNQQAWDVFK</sequence>